<protein>
    <submittedName>
        <fullName evidence="1">Uncharacterized protein</fullName>
    </submittedName>
</protein>
<gene>
    <name evidence="1" type="ORF">G4Y79_09255</name>
</gene>
<proteinExistence type="predicted"/>
<dbReference type="EMBL" id="CP062983">
    <property type="protein sequence ID" value="QPC84543.1"/>
    <property type="molecule type" value="Genomic_DNA"/>
</dbReference>
<dbReference type="AlphaFoldDB" id="A0A7S8ECP4"/>
<name>A0A7S8ECP4_9CHLR</name>
<reference evidence="1 2" key="1">
    <citation type="submission" date="2020-02" db="EMBL/GenBank/DDBJ databases">
        <authorList>
            <person name="Zheng R.K."/>
            <person name="Sun C.M."/>
        </authorList>
    </citation>
    <scope>NUCLEOTIDE SEQUENCE [LARGE SCALE GENOMIC DNA]</scope>
    <source>
        <strain evidence="2">rifampicinis</strain>
    </source>
</reference>
<sequence>MPDSESSTPQFETPALPKRILLKIVGGESNALAYRQAITVAGRLIDGGLWNGESPIHVDDVYAVSKKMKPLANKDFSLFTLEDFVKIGKL</sequence>
<evidence type="ECO:0000313" key="1">
    <source>
        <dbReference type="EMBL" id="QPC84543.1"/>
    </source>
</evidence>
<dbReference type="RefSeq" id="WP_195172606.1">
    <property type="nucleotide sequence ID" value="NZ_CP062983.1"/>
</dbReference>
<dbReference type="KEGG" id="pmet:G4Y79_09255"/>
<keyword evidence="2" id="KW-1185">Reference proteome</keyword>
<evidence type="ECO:0000313" key="2">
    <source>
        <dbReference type="Proteomes" id="UP000594468"/>
    </source>
</evidence>
<accession>A0A7S8ECP4</accession>
<organism evidence="1 2">
    <name type="scientific">Phototrophicus methaneseepsis</name>
    <dbReference type="NCBI Taxonomy" id="2710758"/>
    <lineage>
        <taxon>Bacteria</taxon>
        <taxon>Bacillati</taxon>
        <taxon>Chloroflexota</taxon>
        <taxon>Candidatus Thermofontia</taxon>
        <taxon>Phototrophicales</taxon>
        <taxon>Phototrophicaceae</taxon>
        <taxon>Phototrophicus</taxon>
    </lineage>
</organism>
<dbReference type="Proteomes" id="UP000594468">
    <property type="component" value="Chromosome"/>
</dbReference>